<name>A0A2S6CXM9_9CYAN</name>
<dbReference type="InterPro" id="IPR019734">
    <property type="entry name" value="TPR_rpt"/>
</dbReference>
<reference evidence="1 2" key="1">
    <citation type="submission" date="2018-02" db="EMBL/GenBank/DDBJ databases">
        <title>Discovery of a pederin family compound in a non-symbiotic bloom-forming cyanobacterium.</title>
        <authorList>
            <person name="Kust A."/>
            <person name="Mares J."/>
            <person name="Jokela J."/>
            <person name="Urajova P."/>
            <person name="Hajek J."/>
            <person name="Saurav K."/>
            <person name="Voracova K."/>
            <person name="Fewer D.P."/>
            <person name="Haapaniemi E."/>
            <person name="Permi P."/>
            <person name="Rehakova K."/>
            <person name="Sivonen K."/>
            <person name="Hrouzek P."/>
        </authorList>
    </citation>
    <scope>NUCLEOTIDE SEQUENCE [LARGE SCALE GENOMIC DNA]</scope>
    <source>
        <strain evidence="1 2">CHARLIE-1</strain>
    </source>
</reference>
<dbReference type="EMBL" id="PGEM01000027">
    <property type="protein sequence ID" value="PPJ64441.1"/>
    <property type="molecule type" value="Genomic_DNA"/>
</dbReference>
<organism evidence="1 2">
    <name type="scientific">Cuspidothrix issatschenkoi CHARLIE-1</name>
    <dbReference type="NCBI Taxonomy" id="2052836"/>
    <lineage>
        <taxon>Bacteria</taxon>
        <taxon>Bacillati</taxon>
        <taxon>Cyanobacteriota</taxon>
        <taxon>Cyanophyceae</taxon>
        <taxon>Nostocales</taxon>
        <taxon>Aphanizomenonaceae</taxon>
        <taxon>Cuspidothrix</taxon>
    </lineage>
</organism>
<gene>
    <name evidence="1" type="ORF">CUN59_04650</name>
</gene>
<dbReference type="SUPFAM" id="SSF48452">
    <property type="entry name" value="TPR-like"/>
    <property type="match status" value="1"/>
</dbReference>
<dbReference type="Pfam" id="PF13414">
    <property type="entry name" value="TPR_11"/>
    <property type="match status" value="1"/>
</dbReference>
<evidence type="ECO:0000313" key="1">
    <source>
        <dbReference type="EMBL" id="PPJ64441.1"/>
    </source>
</evidence>
<keyword evidence="2" id="KW-1185">Reference proteome</keyword>
<dbReference type="SMART" id="SM00028">
    <property type="entry name" value="TPR"/>
    <property type="match status" value="2"/>
</dbReference>
<evidence type="ECO:0000313" key="2">
    <source>
        <dbReference type="Proteomes" id="UP000239589"/>
    </source>
</evidence>
<dbReference type="Gene3D" id="1.25.40.10">
    <property type="entry name" value="Tetratricopeptide repeat domain"/>
    <property type="match status" value="1"/>
</dbReference>
<dbReference type="InterPro" id="IPR011990">
    <property type="entry name" value="TPR-like_helical_dom_sf"/>
</dbReference>
<comment type="caution">
    <text evidence="1">The sequence shown here is derived from an EMBL/GenBank/DDBJ whole genome shotgun (WGS) entry which is preliminary data.</text>
</comment>
<protein>
    <submittedName>
        <fullName evidence="1">Uncharacterized protein</fullName>
    </submittedName>
</protein>
<accession>A0A2S6CXM9</accession>
<proteinExistence type="predicted"/>
<dbReference type="Proteomes" id="UP000239589">
    <property type="component" value="Unassembled WGS sequence"/>
</dbReference>
<sequence>MSYIYADFTDFSPSKCINYHPLGNYITPMSNHPAVATDIKHLAAINNIAFIKYEQGDKETAIQKWQQAIKINSQSAESLLALAVALYAKGEQQQAYQLAETALKLNKNFADFHVMKKHFWGESMITDAQKMLSTPKMKNLLSQLP</sequence>
<dbReference type="AlphaFoldDB" id="A0A2S6CXM9"/>